<dbReference type="EMBL" id="BAABGT010000068">
    <property type="protein sequence ID" value="GAA4551462.1"/>
    <property type="molecule type" value="Genomic_DNA"/>
</dbReference>
<accession>A0ABP8RVS1</accession>
<organism evidence="1 2">
    <name type="scientific">Pseudonocardia xishanensis</name>
    <dbReference type="NCBI Taxonomy" id="630995"/>
    <lineage>
        <taxon>Bacteria</taxon>
        <taxon>Bacillati</taxon>
        <taxon>Actinomycetota</taxon>
        <taxon>Actinomycetes</taxon>
        <taxon>Pseudonocardiales</taxon>
        <taxon>Pseudonocardiaceae</taxon>
        <taxon>Pseudonocardia</taxon>
    </lineage>
</organism>
<protein>
    <submittedName>
        <fullName evidence="1">Uncharacterized protein</fullName>
    </submittedName>
</protein>
<keyword evidence="2" id="KW-1185">Reference proteome</keyword>
<comment type="caution">
    <text evidence="1">The sequence shown here is derived from an EMBL/GenBank/DDBJ whole genome shotgun (WGS) entry which is preliminary data.</text>
</comment>
<evidence type="ECO:0000313" key="1">
    <source>
        <dbReference type="EMBL" id="GAA4551462.1"/>
    </source>
</evidence>
<name>A0ABP8RVS1_9PSEU</name>
<reference evidence="2" key="1">
    <citation type="journal article" date="2019" name="Int. J. Syst. Evol. Microbiol.">
        <title>The Global Catalogue of Microorganisms (GCM) 10K type strain sequencing project: providing services to taxonomists for standard genome sequencing and annotation.</title>
        <authorList>
            <consortium name="The Broad Institute Genomics Platform"/>
            <consortium name="The Broad Institute Genome Sequencing Center for Infectious Disease"/>
            <person name="Wu L."/>
            <person name="Ma J."/>
        </authorList>
    </citation>
    <scope>NUCLEOTIDE SEQUENCE [LARGE SCALE GENOMIC DNA]</scope>
    <source>
        <strain evidence="2">JCM 17906</strain>
    </source>
</reference>
<evidence type="ECO:0000313" key="2">
    <source>
        <dbReference type="Proteomes" id="UP001501598"/>
    </source>
</evidence>
<dbReference type="Proteomes" id="UP001501598">
    <property type="component" value="Unassembled WGS sequence"/>
</dbReference>
<gene>
    <name evidence="1" type="ORF">GCM10023175_43320</name>
</gene>
<sequence length="173" mass="18481">MVLTNPPLGDTDHTVAANSWRDLRRGGHSSEGTIDFYDWLGVVPIGTAEETELNRVSGQLESLDERICGSSGTVATPTDRVAAHDAGLAAGAPGSIEPGCPATLPLREDGAVTPRTDEPDYQLVWPRTLFKAEAVKLLDRRGAHDWDDQCEHLLGDAFVGGDEGGPRSVPRGR</sequence>
<proteinExistence type="predicted"/>